<evidence type="ECO:0000313" key="18">
    <source>
        <dbReference type="EMBL" id="CCA59351.1"/>
    </source>
</evidence>
<evidence type="ECO:0000256" key="15">
    <source>
        <dbReference type="ARBA" id="ARBA00042842"/>
    </source>
</evidence>
<evidence type="ECO:0000256" key="5">
    <source>
        <dbReference type="ARBA" id="ARBA00022679"/>
    </source>
</evidence>
<keyword evidence="7" id="KW-0573">Peptidoglycan synthesis</keyword>
<dbReference type="Pfam" id="PF00275">
    <property type="entry name" value="EPSP_synthase"/>
    <property type="match status" value="1"/>
</dbReference>
<protein>
    <recommendedName>
        <fullName evidence="13">UDP-N-acetylglucosamine 1-carboxyvinyltransferase</fullName>
        <ecNumber evidence="12">2.5.1.7</ecNumber>
    </recommendedName>
    <alternativeName>
        <fullName evidence="14">Enoylpyruvate transferase</fullName>
    </alternativeName>
    <alternativeName>
        <fullName evidence="15">UDP-N-acetylglucosamine enolpyruvyl transferase</fullName>
    </alternativeName>
</protein>
<evidence type="ECO:0000313" key="19">
    <source>
        <dbReference type="Proteomes" id="UP000006854"/>
    </source>
</evidence>
<keyword evidence="9" id="KW-0961">Cell wall biogenesis/degradation</keyword>
<evidence type="ECO:0000256" key="1">
    <source>
        <dbReference type="ARBA" id="ARBA00004496"/>
    </source>
</evidence>
<evidence type="ECO:0000256" key="11">
    <source>
        <dbReference type="ARBA" id="ARBA00038367"/>
    </source>
</evidence>
<evidence type="ECO:0000256" key="9">
    <source>
        <dbReference type="ARBA" id="ARBA00023316"/>
    </source>
</evidence>
<dbReference type="InterPro" id="IPR036968">
    <property type="entry name" value="Enolpyruvate_Tfrase_sf"/>
</dbReference>
<reference evidence="18 19" key="1">
    <citation type="journal article" date="2011" name="BMC Genomics">
        <title>Genome-wide analysis of the role of GlnR in Streptomyces venezuelae provides new insights into global nitrogen regulation in actinomycetes.</title>
        <authorList>
            <person name="Pullan S.T."/>
            <person name="Bibb M.J."/>
            <person name="Merrick M."/>
        </authorList>
    </citation>
    <scope>NUCLEOTIDE SEQUENCE [LARGE SCALE GENOMIC DNA]</scope>
    <source>
        <strain evidence="18">ATCC 10712</strain>
    </source>
</reference>
<dbReference type="KEGG" id="sve:SVEN_6065"/>
<dbReference type="RefSeq" id="WP_015037246.1">
    <property type="nucleotide sequence ID" value="NC_018750.1"/>
</dbReference>
<sequence>MSTRVPAVTSQVIAIRPGRPLAGAVTVDGSKNAALPLIAAAAALLRPVRLDNVPASSDVQTLLDLLRQAGWNTAHPVGDSRTVLVLPGEAAPKANGLDEDASSIRASYYLVPALIALCGRAGLPWPGGCRIGDRGMEQHFKVYEAFGDRVRVDDRGYAVEAGKAVPGPVSLALPFRSRGATIAAVLRAVVAGAPLRLGQPNLSPEVLCVLDALTAVGYAYRAGERVLTLAPPSSVSGDAPVWKVPGDKIEAGTLACAVAATGGTARIEGVHGSDIGPLIAALNRMGIPTAEETEALAVHGRDTQPTGRPLRAMATLAPNGLDADFEPPLLGLALGFPGTHLFSDPINPGRHSNLIPQLARMGGEITELSSTECRFTGPQRLTGAGVEATDIRTGSALMVAGLTARGVTTLGGVDQIRRGHADLPGKLLALGADICEVTP</sequence>
<keyword evidence="6" id="KW-0133">Cell shape</keyword>
<dbReference type="PANTHER" id="PTHR43783">
    <property type="entry name" value="UDP-N-ACETYLGLUCOSAMINE 1-CARBOXYVINYLTRANSFERASE"/>
    <property type="match status" value="1"/>
</dbReference>
<dbReference type="GO" id="GO:0009252">
    <property type="term" value="P:peptidoglycan biosynthetic process"/>
    <property type="evidence" value="ECO:0007669"/>
    <property type="project" value="UniProtKB-KW"/>
</dbReference>
<keyword evidence="19" id="KW-1185">Reference proteome</keyword>
<organism evidence="18 19">
    <name type="scientific">Streptomyces venezuelae (strain ATCC 10712 / CBS 650.69 / DSM 40230 / JCM 4526 / NBRC 13096 / PD 04745)</name>
    <dbReference type="NCBI Taxonomy" id="953739"/>
    <lineage>
        <taxon>Bacteria</taxon>
        <taxon>Bacillati</taxon>
        <taxon>Actinomycetota</taxon>
        <taxon>Actinomycetes</taxon>
        <taxon>Kitasatosporales</taxon>
        <taxon>Streptomycetaceae</taxon>
        <taxon>Streptomyces</taxon>
    </lineage>
</organism>
<dbReference type="SUPFAM" id="SSF55205">
    <property type="entry name" value="EPT/RTPC-like"/>
    <property type="match status" value="1"/>
</dbReference>
<dbReference type="HOGENOM" id="CLU_027387_0_0_11"/>
<dbReference type="GO" id="GO:0008760">
    <property type="term" value="F:UDP-N-acetylglucosamine 1-carboxyvinyltransferase activity"/>
    <property type="evidence" value="ECO:0007669"/>
    <property type="project" value="UniProtKB-EC"/>
</dbReference>
<keyword evidence="3" id="KW-0963">Cytoplasm</keyword>
<accession>F2RCA0</accession>
<dbReference type="GO" id="GO:0071555">
    <property type="term" value="P:cell wall organization"/>
    <property type="evidence" value="ECO:0007669"/>
    <property type="project" value="UniProtKB-KW"/>
</dbReference>
<evidence type="ECO:0000256" key="16">
    <source>
        <dbReference type="ARBA" id="ARBA00047527"/>
    </source>
</evidence>
<comment type="subcellular location">
    <subcellularLocation>
        <location evidence="1">Cytoplasm</location>
    </subcellularLocation>
</comment>
<dbReference type="GO" id="GO:0005737">
    <property type="term" value="C:cytoplasm"/>
    <property type="evidence" value="ECO:0007669"/>
    <property type="project" value="UniProtKB-SubCell"/>
</dbReference>
<dbReference type="eggNOG" id="COG0766">
    <property type="taxonomic scope" value="Bacteria"/>
</dbReference>
<proteinExistence type="inferred from homology"/>
<keyword evidence="4" id="KW-0132">Cell division</keyword>
<dbReference type="InterPro" id="IPR013792">
    <property type="entry name" value="RNA3'P_cycl/enolpyr_Trfase_a/b"/>
</dbReference>
<evidence type="ECO:0000256" key="6">
    <source>
        <dbReference type="ARBA" id="ARBA00022960"/>
    </source>
</evidence>
<evidence type="ECO:0000256" key="2">
    <source>
        <dbReference type="ARBA" id="ARBA00004752"/>
    </source>
</evidence>
<evidence type="ECO:0000256" key="8">
    <source>
        <dbReference type="ARBA" id="ARBA00023306"/>
    </source>
</evidence>
<evidence type="ECO:0000256" key="13">
    <source>
        <dbReference type="ARBA" id="ARBA00039754"/>
    </source>
</evidence>
<dbReference type="InterPro" id="IPR050068">
    <property type="entry name" value="MurA_subfamily"/>
</dbReference>
<evidence type="ECO:0000259" key="17">
    <source>
        <dbReference type="Pfam" id="PF00275"/>
    </source>
</evidence>
<evidence type="ECO:0000256" key="7">
    <source>
        <dbReference type="ARBA" id="ARBA00022984"/>
    </source>
</evidence>
<feature type="domain" description="Enolpyruvate transferase" evidence="17">
    <location>
        <begin position="16"/>
        <end position="426"/>
    </location>
</feature>
<dbReference type="PANTHER" id="PTHR43783:SF1">
    <property type="entry name" value="UDP-N-ACETYLGLUCOSAMINE 1-CARBOXYVINYLTRANSFERASE"/>
    <property type="match status" value="1"/>
</dbReference>
<evidence type="ECO:0000256" key="4">
    <source>
        <dbReference type="ARBA" id="ARBA00022618"/>
    </source>
</evidence>
<dbReference type="EMBL" id="FR845719">
    <property type="protein sequence ID" value="CCA59351.1"/>
    <property type="molecule type" value="Genomic_DNA"/>
</dbReference>
<comment type="similarity">
    <text evidence="11">Belongs to the EPSP synthase family. MurA subfamily.</text>
</comment>
<dbReference type="GeneID" id="51866604"/>
<evidence type="ECO:0000256" key="12">
    <source>
        <dbReference type="ARBA" id="ARBA00039108"/>
    </source>
</evidence>
<evidence type="ECO:0000256" key="14">
    <source>
        <dbReference type="ARBA" id="ARBA00042443"/>
    </source>
</evidence>
<keyword evidence="8" id="KW-0131">Cell cycle</keyword>
<comment type="function">
    <text evidence="10">Cell wall formation. Adds enolpyruvyl to UDP-N-acetylglucosamine.</text>
</comment>
<keyword evidence="5 18" id="KW-0808">Transferase</keyword>
<dbReference type="OrthoDB" id="9803760at2"/>
<dbReference type="InterPro" id="IPR001986">
    <property type="entry name" value="Enolpyruvate_Tfrase_dom"/>
</dbReference>
<dbReference type="AlphaFoldDB" id="F2RCA0"/>
<evidence type="ECO:0000256" key="3">
    <source>
        <dbReference type="ARBA" id="ARBA00022490"/>
    </source>
</evidence>
<dbReference type="GO" id="GO:0051301">
    <property type="term" value="P:cell division"/>
    <property type="evidence" value="ECO:0007669"/>
    <property type="project" value="UniProtKB-KW"/>
</dbReference>
<comment type="catalytic activity">
    <reaction evidence="16">
        <text>phosphoenolpyruvate + UDP-N-acetyl-alpha-D-glucosamine = UDP-N-acetyl-3-O-(1-carboxyvinyl)-alpha-D-glucosamine + phosphate</text>
        <dbReference type="Rhea" id="RHEA:18681"/>
        <dbReference type="ChEBI" id="CHEBI:43474"/>
        <dbReference type="ChEBI" id="CHEBI:57705"/>
        <dbReference type="ChEBI" id="CHEBI:58702"/>
        <dbReference type="ChEBI" id="CHEBI:68483"/>
        <dbReference type="EC" id="2.5.1.7"/>
    </reaction>
</comment>
<name>F2RCA0_STRVP</name>
<dbReference type="Proteomes" id="UP000006854">
    <property type="component" value="Chromosome"/>
</dbReference>
<dbReference type="Gene3D" id="3.65.10.10">
    <property type="entry name" value="Enolpyruvate transferase domain"/>
    <property type="match status" value="2"/>
</dbReference>
<comment type="pathway">
    <text evidence="2">Cell wall biogenesis; peptidoglycan biosynthesis.</text>
</comment>
<evidence type="ECO:0000256" key="10">
    <source>
        <dbReference type="ARBA" id="ARBA00037534"/>
    </source>
</evidence>
<dbReference type="STRING" id="953739.SVEN_6065"/>
<gene>
    <name evidence="18" type="ordered locus">SVEN_6065</name>
</gene>
<dbReference type="PATRIC" id="fig|953739.5.peg.1275"/>
<dbReference type="EC" id="2.5.1.7" evidence="12"/>
<dbReference type="GO" id="GO:0008360">
    <property type="term" value="P:regulation of cell shape"/>
    <property type="evidence" value="ECO:0007669"/>
    <property type="project" value="UniProtKB-KW"/>
</dbReference>